<proteinExistence type="predicted"/>
<keyword evidence="5" id="KW-0862">Zinc</keyword>
<reference evidence="12 13" key="1">
    <citation type="submission" date="2023-04" db="EMBL/GenBank/DDBJ databases">
        <title>Genome of Basidiobolus ranarum AG-B5.</title>
        <authorList>
            <person name="Stajich J.E."/>
            <person name="Carter-House D."/>
            <person name="Gryganskyi A."/>
        </authorList>
    </citation>
    <scope>NUCLEOTIDE SEQUENCE [LARGE SCALE GENOMIC DNA]</scope>
    <source>
        <strain evidence="12 13">AG-B5</strain>
    </source>
</reference>
<accession>A0ABR2VT84</accession>
<feature type="domain" description="C2H2-type" evidence="11">
    <location>
        <begin position="53"/>
        <end position="82"/>
    </location>
</feature>
<dbReference type="Gene3D" id="3.30.160.60">
    <property type="entry name" value="Classic Zinc Finger"/>
    <property type="match status" value="2"/>
</dbReference>
<dbReference type="SMART" id="SM00355">
    <property type="entry name" value="ZnF_C2H2"/>
    <property type="match status" value="2"/>
</dbReference>
<dbReference type="EMBL" id="JASJQH010007839">
    <property type="protein sequence ID" value="KAK9701189.1"/>
    <property type="molecule type" value="Genomic_DNA"/>
</dbReference>
<protein>
    <recommendedName>
        <fullName evidence="11">C2H2-type domain-containing protein</fullName>
    </recommendedName>
</protein>
<evidence type="ECO:0000256" key="6">
    <source>
        <dbReference type="ARBA" id="ARBA00023015"/>
    </source>
</evidence>
<keyword evidence="2" id="KW-0479">Metal-binding</keyword>
<evidence type="ECO:0000313" key="13">
    <source>
        <dbReference type="Proteomes" id="UP001479436"/>
    </source>
</evidence>
<organism evidence="12 13">
    <name type="scientific">Basidiobolus ranarum</name>
    <dbReference type="NCBI Taxonomy" id="34480"/>
    <lineage>
        <taxon>Eukaryota</taxon>
        <taxon>Fungi</taxon>
        <taxon>Fungi incertae sedis</taxon>
        <taxon>Zoopagomycota</taxon>
        <taxon>Entomophthoromycotina</taxon>
        <taxon>Basidiobolomycetes</taxon>
        <taxon>Basidiobolales</taxon>
        <taxon>Basidiobolaceae</taxon>
        <taxon>Basidiobolus</taxon>
    </lineage>
</organism>
<evidence type="ECO:0000256" key="1">
    <source>
        <dbReference type="ARBA" id="ARBA00004123"/>
    </source>
</evidence>
<evidence type="ECO:0000259" key="11">
    <source>
        <dbReference type="PROSITE" id="PS50157"/>
    </source>
</evidence>
<dbReference type="PANTHER" id="PTHR47428:SF1">
    <property type="entry name" value="REGULATORY PROTEIN MIG1-RELATED"/>
    <property type="match status" value="1"/>
</dbReference>
<sequence>MPKYQDNAMKKLLAGLEKSQDPRLYKCPLCSKGFYRIEHRTRHIRIHTGEKPYRCQFDGCLKSFSRSDELARHHKTHVNPKKRGRKSKKQLELEAELDTKRKVEEMKYGNSNSTGSDIKKSLSPKRVKTNKEISCSPPYSPVLSGTSESDEEQMTTPNMKVEYFLVAKPHPVNIKTKKETQLPSFSELMKIIAADSALFVAPRSEGICSEVSIGTFKHSALQL</sequence>
<evidence type="ECO:0000256" key="9">
    <source>
        <dbReference type="PROSITE-ProRule" id="PRU00042"/>
    </source>
</evidence>
<comment type="caution">
    <text evidence="12">The sequence shown here is derived from an EMBL/GenBank/DDBJ whole genome shotgun (WGS) entry which is preliminary data.</text>
</comment>
<feature type="region of interest" description="Disordered" evidence="10">
    <location>
        <begin position="108"/>
        <end position="151"/>
    </location>
</feature>
<dbReference type="InterPro" id="IPR036236">
    <property type="entry name" value="Znf_C2H2_sf"/>
</dbReference>
<feature type="compositionally biased region" description="Basic residues" evidence="10">
    <location>
        <begin position="72"/>
        <end position="88"/>
    </location>
</feature>
<evidence type="ECO:0000313" key="12">
    <source>
        <dbReference type="EMBL" id="KAK9701189.1"/>
    </source>
</evidence>
<gene>
    <name evidence="12" type="ORF">K7432_011835</name>
</gene>
<dbReference type="PANTHER" id="PTHR47428">
    <property type="entry name" value="REGULATORY PROTEIN MIG1-RELATED"/>
    <property type="match status" value="1"/>
</dbReference>
<comment type="subcellular location">
    <subcellularLocation>
        <location evidence="1">Nucleus</location>
    </subcellularLocation>
</comment>
<keyword evidence="7" id="KW-0804">Transcription</keyword>
<evidence type="ECO:0000256" key="10">
    <source>
        <dbReference type="SAM" id="MobiDB-lite"/>
    </source>
</evidence>
<evidence type="ECO:0000256" key="2">
    <source>
        <dbReference type="ARBA" id="ARBA00022723"/>
    </source>
</evidence>
<keyword evidence="6" id="KW-0805">Transcription regulation</keyword>
<keyword evidence="8" id="KW-0539">Nucleus</keyword>
<dbReference type="PROSITE" id="PS50157">
    <property type="entry name" value="ZINC_FINGER_C2H2_2"/>
    <property type="match status" value="2"/>
</dbReference>
<dbReference type="InterPro" id="IPR051007">
    <property type="entry name" value="creA/MIG_C2H2-ZnF"/>
</dbReference>
<name>A0ABR2VT84_9FUNG</name>
<evidence type="ECO:0000256" key="8">
    <source>
        <dbReference type="ARBA" id="ARBA00023242"/>
    </source>
</evidence>
<dbReference type="SUPFAM" id="SSF57667">
    <property type="entry name" value="beta-beta-alpha zinc fingers"/>
    <property type="match status" value="1"/>
</dbReference>
<feature type="domain" description="C2H2-type" evidence="11">
    <location>
        <begin position="25"/>
        <end position="52"/>
    </location>
</feature>
<evidence type="ECO:0000256" key="7">
    <source>
        <dbReference type="ARBA" id="ARBA00023163"/>
    </source>
</evidence>
<evidence type="ECO:0000256" key="4">
    <source>
        <dbReference type="ARBA" id="ARBA00022771"/>
    </source>
</evidence>
<dbReference type="Pfam" id="PF00096">
    <property type="entry name" value="zf-C2H2"/>
    <property type="match status" value="2"/>
</dbReference>
<dbReference type="PROSITE" id="PS00028">
    <property type="entry name" value="ZINC_FINGER_C2H2_1"/>
    <property type="match status" value="2"/>
</dbReference>
<evidence type="ECO:0000256" key="5">
    <source>
        <dbReference type="ARBA" id="ARBA00022833"/>
    </source>
</evidence>
<keyword evidence="4 9" id="KW-0863">Zinc-finger</keyword>
<keyword evidence="3" id="KW-0677">Repeat</keyword>
<keyword evidence="13" id="KW-1185">Reference proteome</keyword>
<dbReference type="InterPro" id="IPR013087">
    <property type="entry name" value="Znf_C2H2_type"/>
</dbReference>
<feature type="region of interest" description="Disordered" evidence="10">
    <location>
        <begin position="70"/>
        <end position="91"/>
    </location>
</feature>
<evidence type="ECO:0000256" key="3">
    <source>
        <dbReference type="ARBA" id="ARBA00022737"/>
    </source>
</evidence>
<dbReference type="Proteomes" id="UP001479436">
    <property type="component" value="Unassembled WGS sequence"/>
</dbReference>